<name>A0A1X2HM89_SYNRA</name>
<protein>
    <submittedName>
        <fullName evidence="1">Uncharacterized protein</fullName>
    </submittedName>
</protein>
<evidence type="ECO:0000313" key="1">
    <source>
        <dbReference type="EMBL" id="ORZ00402.1"/>
    </source>
</evidence>
<gene>
    <name evidence="1" type="ORF">BCR43DRAFT_485151</name>
</gene>
<reference evidence="1 2" key="1">
    <citation type="submission" date="2016-07" db="EMBL/GenBank/DDBJ databases">
        <title>Pervasive Adenine N6-methylation of Active Genes in Fungi.</title>
        <authorList>
            <consortium name="DOE Joint Genome Institute"/>
            <person name="Mondo S.J."/>
            <person name="Dannebaum R.O."/>
            <person name="Kuo R.C."/>
            <person name="Labutti K."/>
            <person name="Haridas S."/>
            <person name="Kuo A."/>
            <person name="Salamov A."/>
            <person name="Ahrendt S.R."/>
            <person name="Lipzen A."/>
            <person name="Sullivan W."/>
            <person name="Andreopoulos W.B."/>
            <person name="Clum A."/>
            <person name="Lindquist E."/>
            <person name="Daum C."/>
            <person name="Ramamoorthy G.K."/>
            <person name="Gryganskyi A."/>
            <person name="Culley D."/>
            <person name="Magnuson J.K."/>
            <person name="James T.Y."/>
            <person name="O'Malley M.A."/>
            <person name="Stajich J.E."/>
            <person name="Spatafora J.W."/>
            <person name="Visel A."/>
            <person name="Grigoriev I.V."/>
        </authorList>
    </citation>
    <scope>NUCLEOTIDE SEQUENCE [LARGE SCALE GENOMIC DNA]</scope>
    <source>
        <strain evidence="1 2">NRRL 2496</strain>
    </source>
</reference>
<dbReference type="InParanoid" id="A0A1X2HM89"/>
<dbReference type="Proteomes" id="UP000242180">
    <property type="component" value="Unassembled WGS sequence"/>
</dbReference>
<proteinExistence type="predicted"/>
<accession>A0A1X2HM89</accession>
<dbReference type="EMBL" id="MCGN01000002">
    <property type="protein sequence ID" value="ORZ00402.1"/>
    <property type="molecule type" value="Genomic_DNA"/>
</dbReference>
<organism evidence="1 2">
    <name type="scientific">Syncephalastrum racemosum</name>
    <name type="common">Filamentous fungus</name>
    <dbReference type="NCBI Taxonomy" id="13706"/>
    <lineage>
        <taxon>Eukaryota</taxon>
        <taxon>Fungi</taxon>
        <taxon>Fungi incertae sedis</taxon>
        <taxon>Mucoromycota</taxon>
        <taxon>Mucoromycotina</taxon>
        <taxon>Mucoromycetes</taxon>
        <taxon>Mucorales</taxon>
        <taxon>Syncephalastraceae</taxon>
        <taxon>Syncephalastrum</taxon>
    </lineage>
</organism>
<comment type="caution">
    <text evidence="1">The sequence shown here is derived from an EMBL/GenBank/DDBJ whole genome shotgun (WGS) entry which is preliminary data.</text>
</comment>
<sequence>MHRHRLRRSSLSKQITIKVLLTRSTTATTTIPRSLLMLAISSLRILPLKPALMATVMVMRAAPVSTPPARTTPCICCLIWADNSIHSTTHLISAWARSHTSNIHPPPHLLRRHPTRTIKPFPSYNVDFPACTYLSPLQFCVKRQYSCLAFFLHSL</sequence>
<dbReference type="AlphaFoldDB" id="A0A1X2HM89"/>
<evidence type="ECO:0000313" key="2">
    <source>
        <dbReference type="Proteomes" id="UP000242180"/>
    </source>
</evidence>
<keyword evidence="2" id="KW-1185">Reference proteome</keyword>